<name>A9YVS7_9PHYC</name>
<dbReference type="GeneID" id="5845770"/>
<proteinExistence type="predicted"/>
<dbReference type="Proteomes" id="UP000203890">
    <property type="component" value="Segment"/>
</dbReference>
<protein>
    <submittedName>
        <fullName evidence="1">Uncharacterized protein</fullName>
    </submittedName>
</protein>
<dbReference type="KEGG" id="vg:5845770"/>
<evidence type="ECO:0000313" key="2">
    <source>
        <dbReference type="Proteomes" id="UP000203890"/>
    </source>
</evidence>
<dbReference type="OrthoDB" id="13391at10239"/>
<keyword evidence="2" id="KW-1185">Reference proteome</keyword>
<reference evidence="1 2" key="1">
    <citation type="journal article" date="2008" name="PLoS ONE">
        <title>Life-cycle and genome of OtV5, a large DNA virus of the pelagic marine unicellular green alga Ostreococcus tauri.</title>
        <authorList>
            <person name="Derelle E."/>
            <person name="Ferraz C."/>
            <person name="Escande M.L."/>
            <person name="Eychenie S."/>
            <person name="Cooke R."/>
            <person name="Piganeau G."/>
            <person name="Desdevises Y."/>
            <person name="Bellec L."/>
            <person name="Moreau H."/>
            <person name="Grimsley N."/>
        </authorList>
    </citation>
    <scope>NUCLEOTIDE SEQUENCE [LARGE SCALE GENOMIC DNA]</scope>
    <source>
        <strain evidence="1 2">OtV5</strain>
    </source>
</reference>
<evidence type="ECO:0000313" key="1">
    <source>
        <dbReference type="EMBL" id="ABY27810.1"/>
    </source>
</evidence>
<sequence>MPAYHFIQMKPTKTYLTLVDPSKKTRFICFSNKNIADAFVDYVTHFRSKHGYWPSMDMSNRFATVRSKTNVKKRTPEELKKYLGYELFDYDNIDEMARRTNISFLCVTNFAFIPDGNEQQIVSFSGQEWDGEADEVAYRDLLEFNLKVK</sequence>
<dbReference type="EMBL" id="EU304328">
    <property type="protein sequence ID" value="ABY27810.1"/>
    <property type="molecule type" value="Genomic_DNA"/>
</dbReference>
<gene>
    <name evidence="1" type="ORF">OtV5_029c</name>
</gene>
<organism evidence="1 2">
    <name type="scientific">Ostreococcus tauri virus OtV5</name>
    <dbReference type="NCBI Taxonomy" id="1785753"/>
    <lineage>
        <taxon>Viruses</taxon>
        <taxon>Varidnaviria</taxon>
        <taxon>Bamfordvirae</taxon>
        <taxon>Nucleocytoviricota</taxon>
        <taxon>Megaviricetes</taxon>
        <taxon>Algavirales</taxon>
        <taxon>Phycodnaviridae</taxon>
        <taxon>Prasinovirus</taxon>
        <taxon>Prasinovirus ostreotauri</taxon>
    </lineage>
</organism>
<dbReference type="RefSeq" id="YP_001648106.1">
    <property type="nucleotide sequence ID" value="NC_010191.2"/>
</dbReference>
<accession>A9YVS7</accession>